<reference evidence="2" key="1">
    <citation type="submission" date="2017-01" db="EMBL/GenBank/DDBJ databases">
        <title>An insight into the sialome and mialome of the horn fly, Haematobia irritans.</title>
        <authorList>
            <person name="Breijo M."/>
            <person name="Boiani M."/>
            <person name="Ures X."/>
            <person name="Rocha S."/>
            <person name="Sequeira M."/>
            <person name="Ribeiro J.M."/>
        </authorList>
    </citation>
    <scope>NUCLEOTIDE SEQUENCE</scope>
</reference>
<evidence type="ECO:0000256" key="1">
    <source>
        <dbReference type="SAM" id="SignalP"/>
    </source>
</evidence>
<keyword evidence="1" id="KW-0732">Signal</keyword>
<feature type="chain" id="PRO_5013177035" evidence="1">
    <location>
        <begin position="20"/>
        <end position="234"/>
    </location>
</feature>
<sequence>MNKSFIILVLALTVQVTLGAPRTAVHTSNVISPESGDVNSNQRFDFVEDVYENLQNTVWSKAIYEQASEYLQGVKSWSQSNEKLKESSIYGDLQKHLDNCLNLLKELSANPEDCKKQWSLKKEHDEIRQLFDSIDDAKLRRGWVEKYMNFVTPLRVEVTSAYEKFYSHLTSEVESYLSSANVSSKDELREWLGKFKRQTDHVKKQKLVMELLALFPNERQVLDAKCEVQYSNGL</sequence>
<accession>A0A1L8EEQ0</accession>
<proteinExistence type="predicted"/>
<evidence type="ECO:0000313" key="2">
    <source>
        <dbReference type="EMBL" id="JAV17124.1"/>
    </source>
</evidence>
<organism evidence="2">
    <name type="scientific">Haematobia irritans</name>
    <name type="common">Horn fly</name>
    <name type="synonym">Conops irritans</name>
    <dbReference type="NCBI Taxonomy" id="7368"/>
    <lineage>
        <taxon>Eukaryota</taxon>
        <taxon>Metazoa</taxon>
        <taxon>Ecdysozoa</taxon>
        <taxon>Arthropoda</taxon>
        <taxon>Hexapoda</taxon>
        <taxon>Insecta</taxon>
        <taxon>Pterygota</taxon>
        <taxon>Neoptera</taxon>
        <taxon>Endopterygota</taxon>
        <taxon>Diptera</taxon>
        <taxon>Brachycera</taxon>
        <taxon>Muscomorpha</taxon>
        <taxon>Muscoidea</taxon>
        <taxon>Muscidae</taxon>
        <taxon>Haematobia</taxon>
    </lineage>
</organism>
<protein>
    <submittedName>
        <fullName evidence="2">Putative secreted protein</fullName>
    </submittedName>
</protein>
<feature type="signal peptide" evidence="1">
    <location>
        <begin position="1"/>
        <end position="19"/>
    </location>
</feature>
<dbReference type="AlphaFoldDB" id="A0A1L8EEQ0"/>
<name>A0A1L8EEQ0_HAEIR</name>
<dbReference type="EMBL" id="GFDG01001675">
    <property type="protein sequence ID" value="JAV17124.1"/>
    <property type="molecule type" value="Transcribed_RNA"/>
</dbReference>